<dbReference type="PANTHER" id="PTHR31836">
    <property type="match status" value="1"/>
</dbReference>
<dbReference type="HOGENOM" id="CLU_075893_0_0_1"/>
<dbReference type="SUPFAM" id="SSF50685">
    <property type="entry name" value="Barwin-like endoglucanases"/>
    <property type="match status" value="1"/>
</dbReference>
<name>A0A067P043_PLEO1</name>
<sequence length="231" mass="25268">MARHCLAAAVLHNRYNARELYTKAHSLGTNYQFDPRDGWHTVNVTNAKHNYRRQVEDTPIVETRETKYASSKKSHSKPKSVSKPKAKPKAASGGRFPSVSAAINKALTAIGKVSEVVITWYTGHDLENPSCWANGDWTPSDQAFVGAVTLEGWADRPSCLKFVELCNSPSKCVFVRIVDTCAGCTKGSQHVDLTKGAFQQLASLDDGKLSVKMRHATNPATGTWQGVSSTF</sequence>
<dbReference type="InterPro" id="IPR036908">
    <property type="entry name" value="RlpA-like_sf"/>
</dbReference>
<evidence type="ECO:0000313" key="3">
    <source>
        <dbReference type="EMBL" id="KDQ29231.1"/>
    </source>
</evidence>
<gene>
    <name evidence="3" type="ORF">PLEOSDRAFT_1103266</name>
</gene>
<dbReference type="InParanoid" id="A0A067P043"/>
<evidence type="ECO:0000256" key="2">
    <source>
        <dbReference type="SAM" id="MobiDB-lite"/>
    </source>
</evidence>
<dbReference type="EMBL" id="KL198007">
    <property type="protein sequence ID" value="KDQ29231.1"/>
    <property type="molecule type" value="Genomic_DNA"/>
</dbReference>
<organism evidence="3 4">
    <name type="scientific">Pleurotus ostreatus (strain PC15)</name>
    <name type="common">Oyster mushroom</name>
    <dbReference type="NCBI Taxonomy" id="1137138"/>
    <lineage>
        <taxon>Eukaryota</taxon>
        <taxon>Fungi</taxon>
        <taxon>Dikarya</taxon>
        <taxon>Basidiomycota</taxon>
        <taxon>Agaricomycotina</taxon>
        <taxon>Agaricomycetes</taxon>
        <taxon>Agaricomycetidae</taxon>
        <taxon>Agaricales</taxon>
        <taxon>Pleurotineae</taxon>
        <taxon>Pleurotaceae</taxon>
        <taxon>Pleurotus</taxon>
    </lineage>
</organism>
<dbReference type="CDD" id="cd22191">
    <property type="entry name" value="DPBB_RlpA_EXP_N-like"/>
    <property type="match status" value="1"/>
</dbReference>
<dbReference type="AlphaFoldDB" id="A0A067P043"/>
<evidence type="ECO:0000256" key="1">
    <source>
        <dbReference type="ARBA" id="ARBA00022729"/>
    </source>
</evidence>
<dbReference type="PANTHER" id="PTHR31836:SF22">
    <property type="entry name" value="RLPA-LIKE PROTEIN DOUBLE-PSI BETA-BARREL DOMAIN-CONTAINING PROTEIN"/>
    <property type="match status" value="1"/>
</dbReference>
<accession>A0A067P043</accession>
<dbReference type="OrthoDB" id="406505at2759"/>
<reference evidence="4" key="1">
    <citation type="journal article" date="2014" name="Proc. Natl. Acad. Sci. U.S.A.">
        <title>Extensive sampling of basidiomycete genomes demonstrates inadequacy of the white-rot/brown-rot paradigm for wood decay fungi.</title>
        <authorList>
            <person name="Riley R."/>
            <person name="Salamov A.A."/>
            <person name="Brown D.W."/>
            <person name="Nagy L.G."/>
            <person name="Floudas D."/>
            <person name="Held B.W."/>
            <person name="Levasseur A."/>
            <person name="Lombard V."/>
            <person name="Morin E."/>
            <person name="Otillar R."/>
            <person name="Lindquist E.A."/>
            <person name="Sun H."/>
            <person name="LaButti K.M."/>
            <person name="Schmutz J."/>
            <person name="Jabbour D."/>
            <person name="Luo H."/>
            <person name="Baker S.E."/>
            <person name="Pisabarro A.G."/>
            <person name="Walton J.D."/>
            <person name="Blanchette R.A."/>
            <person name="Henrissat B."/>
            <person name="Martin F."/>
            <person name="Cullen D."/>
            <person name="Hibbett D.S."/>
            <person name="Grigoriev I.V."/>
        </authorList>
    </citation>
    <scope>NUCLEOTIDE SEQUENCE [LARGE SCALE GENOMIC DNA]</scope>
    <source>
        <strain evidence="4">PC15</strain>
    </source>
</reference>
<protein>
    <submittedName>
        <fullName evidence="3">Plant-expansin-like protein</fullName>
    </submittedName>
</protein>
<dbReference type="STRING" id="1137138.A0A067P043"/>
<proteinExistence type="predicted"/>
<dbReference type="InterPro" id="IPR051477">
    <property type="entry name" value="Expansin_CellWall"/>
</dbReference>
<dbReference type="VEuPathDB" id="FungiDB:PLEOSDRAFT_1103266"/>
<keyword evidence="1" id="KW-0732">Signal</keyword>
<feature type="region of interest" description="Disordered" evidence="2">
    <location>
        <begin position="65"/>
        <end position="94"/>
    </location>
</feature>
<dbReference type="Gene3D" id="2.40.40.10">
    <property type="entry name" value="RlpA-like domain"/>
    <property type="match status" value="1"/>
</dbReference>
<dbReference type="Proteomes" id="UP000027073">
    <property type="component" value="Unassembled WGS sequence"/>
</dbReference>
<feature type="compositionally biased region" description="Basic residues" evidence="2">
    <location>
        <begin position="70"/>
        <end position="88"/>
    </location>
</feature>
<evidence type="ECO:0000313" key="4">
    <source>
        <dbReference type="Proteomes" id="UP000027073"/>
    </source>
</evidence>